<dbReference type="GO" id="GO:0005886">
    <property type="term" value="C:plasma membrane"/>
    <property type="evidence" value="ECO:0007669"/>
    <property type="project" value="UniProtKB-SubCell"/>
</dbReference>
<dbReference type="PANTHER" id="PTHR23522">
    <property type="entry name" value="BLL5896 PROTEIN"/>
    <property type="match status" value="1"/>
</dbReference>
<dbReference type="InterPro" id="IPR026032">
    <property type="entry name" value="HcaT-like"/>
</dbReference>
<feature type="transmembrane region" description="Helical" evidence="8">
    <location>
        <begin position="210"/>
        <end position="229"/>
    </location>
</feature>
<evidence type="ECO:0000256" key="7">
    <source>
        <dbReference type="ARBA" id="ARBA00023136"/>
    </source>
</evidence>
<feature type="transmembrane region" description="Helical" evidence="8">
    <location>
        <begin position="102"/>
        <end position="122"/>
    </location>
</feature>
<keyword evidence="11" id="KW-1185">Reference proteome</keyword>
<evidence type="ECO:0000256" key="6">
    <source>
        <dbReference type="ARBA" id="ARBA00022989"/>
    </source>
</evidence>
<dbReference type="AlphaFoldDB" id="A0A7G5IIW9"/>
<feature type="transmembrane region" description="Helical" evidence="8">
    <location>
        <begin position="241"/>
        <end position="262"/>
    </location>
</feature>
<keyword evidence="5 8" id="KW-0812">Transmembrane</keyword>
<evidence type="ECO:0000259" key="9">
    <source>
        <dbReference type="Pfam" id="PF12832"/>
    </source>
</evidence>
<comment type="subcellular location">
    <subcellularLocation>
        <location evidence="1">Cell inner membrane</location>
        <topology evidence="1">Multi-pass membrane protein</topology>
    </subcellularLocation>
</comment>
<evidence type="ECO:0000256" key="4">
    <source>
        <dbReference type="ARBA" id="ARBA00022519"/>
    </source>
</evidence>
<evidence type="ECO:0000256" key="5">
    <source>
        <dbReference type="ARBA" id="ARBA00022692"/>
    </source>
</evidence>
<evidence type="ECO:0000256" key="1">
    <source>
        <dbReference type="ARBA" id="ARBA00004429"/>
    </source>
</evidence>
<dbReference type="EMBL" id="CP059851">
    <property type="protein sequence ID" value="QMW23311.1"/>
    <property type="molecule type" value="Genomic_DNA"/>
</dbReference>
<dbReference type="GO" id="GO:0030395">
    <property type="term" value="F:lactose binding"/>
    <property type="evidence" value="ECO:0007669"/>
    <property type="project" value="TreeGrafter"/>
</dbReference>
<feature type="transmembrane region" description="Helical" evidence="8">
    <location>
        <begin position="364"/>
        <end position="384"/>
    </location>
</feature>
<organism evidence="10 11">
    <name type="scientific">Sandaracinobacteroides saxicola</name>
    <dbReference type="NCBI Taxonomy" id="2759707"/>
    <lineage>
        <taxon>Bacteria</taxon>
        <taxon>Pseudomonadati</taxon>
        <taxon>Pseudomonadota</taxon>
        <taxon>Alphaproteobacteria</taxon>
        <taxon>Sphingomonadales</taxon>
        <taxon>Sphingosinicellaceae</taxon>
        <taxon>Sandaracinobacteroides</taxon>
    </lineage>
</organism>
<dbReference type="NCBIfam" id="NF037955">
    <property type="entry name" value="mfs"/>
    <property type="match status" value="1"/>
</dbReference>
<dbReference type="PIRSF" id="PIRSF004925">
    <property type="entry name" value="HcaT"/>
    <property type="match status" value="1"/>
</dbReference>
<dbReference type="RefSeq" id="WP_182297048.1">
    <property type="nucleotide sequence ID" value="NZ_CP059851.1"/>
</dbReference>
<keyword evidence="2" id="KW-0813">Transport</keyword>
<keyword evidence="7 8" id="KW-0472">Membrane</keyword>
<dbReference type="Proteomes" id="UP000515292">
    <property type="component" value="Chromosome"/>
</dbReference>
<dbReference type="SUPFAM" id="SSF103473">
    <property type="entry name" value="MFS general substrate transporter"/>
    <property type="match status" value="1"/>
</dbReference>
<keyword evidence="6 8" id="KW-1133">Transmembrane helix</keyword>
<feature type="transmembrane region" description="Helical" evidence="8">
    <location>
        <begin position="12"/>
        <end position="34"/>
    </location>
</feature>
<dbReference type="InterPro" id="IPR024989">
    <property type="entry name" value="MFS_assoc_dom"/>
</dbReference>
<evidence type="ECO:0000256" key="8">
    <source>
        <dbReference type="SAM" id="Phobius"/>
    </source>
</evidence>
<evidence type="ECO:0000256" key="2">
    <source>
        <dbReference type="ARBA" id="ARBA00022448"/>
    </source>
</evidence>
<feature type="transmembrane region" description="Helical" evidence="8">
    <location>
        <begin position="46"/>
        <end position="66"/>
    </location>
</feature>
<protein>
    <submittedName>
        <fullName evidence="10">MFS transporter</fullName>
    </submittedName>
</protein>
<evidence type="ECO:0000256" key="3">
    <source>
        <dbReference type="ARBA" id="ARBA00022475"/>
    </source>
</evidence>
<feature type="transmembrane region" description="Helical" evidence="8">
    <location>
        <begin position="337"/>
        <end position="358"/>
    </location>
</feature>
<keyword evidence="4" id="KW-0997">Cell inner membrane</keyword>
<keyword evidence="3" id="KW-1003">Cell membrane</keyword>
<name>A0A7G5IIW9_9SPHN</name>
<dbReference type="Gene3D" id="1.20.1250.20">
    <property type="entry name" value="MFS general substrate transporter like domains"/>
    <property type="match status" value="2"/>
</dbReference>
<feature type="domain" description="Major facilitator superfamily associated" evidence="9">
    <location>
        <begin position="17"/>
        <end position="360"/>
    </location>
</feature>
<sequence>MTASRRPAVMAMLAACLFYAAFGGLIQWFPIWLIEVKDITGEQLGLLISLAGAARIVSGPLFGAWADGRRDRRAPIRMLAALTLLAMAGLVVSEIYAVNFALAMMAEVTFWALIAFLESALLRLTRPDRFPTYGLARGLASLSFVVGNIACGMLVDWGGNGTIWWWMTLLIAALLASAFMMSAEPVERGDEPPFGVRLREGLAMVRRTEFALLMFGCGIIQAAHQFYYIFGTKLWIDELGISATTAGWVFALGATAEALFLMLVARHLEHVRPATLMVIGGVGAMLRWSLMATGPELPLLLALQLLHAASFACTFLGAMRGIQAMWGDDRTPTAQMIFMALATAPSQAVASYLAGAAFERGGGPVGYAVMAGVAMVGTLLVLWLRVRVGRAVAA</sequence>
<dbReference type="GO" id="GO:0015528">
    <property type="term" value="F:lactose:proton symporter activity"/>
    <property type="evidence" value="ECO:0007669"/>
    <property type="project" value="TreeGrafter"/>
</dbReference>
<proteinExistence type="predicted"/>
<feature type="transmembrane region" description="Helical" evidence="8">
    <location>
        <begin position="274"/>
        <end position="291"/>
    </location>
</feature>
<evidence type="ECO:0000313" key="10">
    <source>
        <dbReference type="EMBL" id="QMW23311.1"/>
    </source>
</evidence>
<feature type="transmembrane region" description="Helical" evidence="8">
    <location>
        <begin position="297"/>
        <end position="316"/>
    </location>
</feature>
<dbReference type="Pfam" id="PF12832">
    <property type="entry name" value="MFS_1_like"/>
    <property type="match status" value="1"/>
</dbReference>
<gene>
    <name evidence="10" type="ORF">H3309_02035</name>
</gene>
<reference evidence="10 11" key="1">
    <citation type="submission" date="2020-07" db="EMBL/GenBank/DDBJ databases">
        <title>Complete genome sequence for Sandaracinobacter sp. M6.</title>
        <authorList>
            <person name="Tang Y."/>
            <person name="Liu Q."/>
            <person name="Guo Z."/>
            <person name="Lei P."/>
            <person name="Huang B."/>
        </authorList>
    </citation>
    <scope>NUCLEOTIDE SEQUENCE [LARGE SCALE GENOMIC DNA]</scope>
    <source>
        <strain evidence="10 11">M6</strain>
    </source>
</reference>
<feature type="transmembrane region" description="Helical" evidence="8">
    <location>
        <begin position="78"/>
        <end position="96"/>
    </location>
</feature>
<dbReference type="InterPro" id="IPR036259">
    <property type="entry name" value="MFS_trans_sf"/>
</dbReference>
<feature type="transmembrane region" description="Helical" evidence="8">
    <location>
        <begin position="163"/>
        <end position="181"/>
    </location>
</feature>
<feature type="transmembrane region" description="Helical" evidence="8">
    <location>
        <begin position="134"/>
        <end position="157"/>
    </location>
</feature>
<dbReference type="KEGG" id="sand:H3309_02035"/>
<dbReference type="PANTHER" id="PTHR23522:SF10">
    <property type="entry name" value="3-PHENYLPROPIONIC ACID TRANSPORTER-RELATED"/>
    <property type="match status" value="1"/>
</dbReference>
<evidence type="ECO:0000313" key="11">
    <source>
        <dbReference type="Proteomes" id="UP000515292"/>
    </source>
</evidence>
<accession>A0A7G5IIW9</accession>